<gene>
    <name evidence="1" type="ORF">SAMN05444266_104439</name>
</gene>
<dbReference type="EMBL" id="FRBL01000004">
    <property type="protein sequence ID" value="SHL69656.1"/>
    <property type="molecule type" value="Genomic_DNA"/>
</dbReference>
<protein>
    <recommendedName>
        <fullName evidence="3">Lipoprotein</fullName>
    </recommendedName>
</protein>
<accession>A0A1M7CQW5</accession>
<dbReference type="PROSITE" id="PS51257">
    <property type="entry name" value="PROKAR_LIPOPROTEIN"/>
    <property type="match status" value="1"/>
</dbReference>
<reference evidence="1 2" key="1">
    <citation type="submission" date="2016-11" db="EMBL/GenBank/DDBJ databases">
        <authorList>
            <person name="Jaros S."/>
            <person name="Januszkiewicz K."/>
            <person name="Wedrychowicz H."/>
        </authorList>
    </citation>
    <scope>NUCLEOTIDE SEQUENCE [LARGE SCALE GENOMIC DNA]</scope>
    <source>
        <strain evidence="1 2">DSM 27406</strain>
    </source>
</reference>
<evidence type="ECO:0008006" key="3">
    <source>
        <dbReference type="Google" id="ProtNLM"/>
    </source>
</evidence>
<sequence>MHKFKSIGILILLLTSCCISNKHLELSGIVSNNEIITILNNRDTLLSFQAKCSTSSQTCFFSKQILLRSTESNISLRITIDSLGIIIKDAVVYVSVNNQSPLITILERDSIQNQIKIFISDKSDSNYHKL</sequence>
<dbReference type="AlphaFoldDB" id="A0A1M7CQW5"/>
<evidence type="ECO:0000313" key="1">
    <source>
        <dbReference type="EMBL" id="SHL69656.1"/>
    </source>
</evidence>
<keyword evidence="2" id="KW-1185">Reference proteome</keyword>
<dbReference type="STRING" id="1419482.SAMN05444266_104439"/>
<evidence type="ECO:0000313" key="2">
    <source>
        <dbReference type="Proteomes" id="UP000184420"/>
    </source>
</evidence>
<organism evidence="1 2">
    <name type="scientific">Chitinophaga jiangningensis</name>
    <dbReference type="NCBI Taxonomy" id="1419482"/>
    <lineage>
        <taxon>Bacteria</taxon>
        <taxon>Pseudomonadati</taxon>
        <taxon>Bacteroidota</taxon>
        <taxon>Chitinophagia</taxon>
        <taxon>Chitinophagales</taxon>
        <taxon>Chitinophagaceae</taxon>
        <taxon>Chitinophaga</taxon>
    </lineage>
</organism>
<proteinExistence type="predicted"/>
<name>A0A1M7CQW5_9BACT</name>
<dbReference type="Proteomes" id="UP000184420">
    <property type="component" value="Unassembled WGS sequence"/>
</dbReference>